<feature type="domain" description="C2H2-type" evidence="13">
    <location>
        <begin position="70"/>
        <end position="97"/>
    </location>
</feature>
<dbReference type="InterPro" id="IPR013087">
    <property type="entry name" value="Znf_C2H2_type"/>
</dbReference>
<evidence type="ECO:0000256" key="1">
    <source>
        <dbReference type="ARBA" id="ARBA00004123"/>
    </source>
</evidence>
<evidence type="ECO:0000256" key="3">
    <source>
        <dbReference type="ARBA" id="ARBA00022737"/>
    </source>
</evidence>
<dbReference type="PANTHER" id="PTHR24394">
    <property type="entry name" value="ZINC FINGER PROTEIN"/>
    <property type="match status" value="1"/>
</dbReference>
<dbReference type="AlphaFoldDB" id="K0KTX4"/>
<keyword evidence="6" id="KW-0805">Transcription regulation</keyword>
<dbReference type="HOGENOM" id="CLU_044102_0_0_1"/>
<evidence type="ECO:0000256" key="2">
    <source>
        <dbReference type="ARBA" id="ARBA00022723"/>
    </source>
</evidence>
<feature type="domain" description="C2H2-type" evidence="13">
    <location>
        <begin position="124"/>
        <end position="149"/>
    </location>
</feature>
<feature type="domain" description="C2H2-type" evidence="13">
    <location>
        <begin position="210"/>
        <end position="237"/>
    </location>
</feature>
<evidence type="ECO:0000256" key="8">
    <source>
        <dbReference type="ARBA" id="ARBA00023163"/>
    </source>
</evidence>
<evidence type="ECO:0000256" key="5">
    <source>
        <dbReference type="ARBA" id="ARBA00022833"/>
    </source>
</evidence>
<feature type="domain" description="C2H2-type" evidence="13">
    <location>
        <begin position="98"/>
        <end position="125"/>
    </location>
</feature>
<feature type="domain" description="C2H2-type" evidence="13">
    <location>
        <begin position="40"/>
        <end position="69"/>
    </location>
</feature>
<dbReference type="eggNOG" id="KOG1721">
    <property type="taxonomic scope" value="Eukaryota"/>
</dbReference>
<keyword evidence="15" id="KW-1185">Reference proteome</keyword>
<dbReference type="STRING" id="1206466.K0KTX4"/>
<reference evidence="14 15" key="1">
    <citation type="journal article" date="2012" name="Eukaryot. Cell">
        <title>Draft genome sequence of Wickerhamomyces ciferrii NRRL Y-1031 F-60-10.</title>
        <authorList>
            <person name="Schneider J."/>
            <person name="Andrea H."/>
            <person name="Blom J."/>
            <person name="Jaenicke S."/>
            <person name="Ruckert C."/>
            <person name="Schorsch C."/>
            <person name="Szczepanowski R."/>
            <person name="Farwick M."/>
            <person name="Goesmann A."/>
            <person name="Puhler A."/>
            <person name="Schaffer S."/>
            <person name="Tauch A."/>
            <person name="Kohler T."/>
            <person name="Brinkrolf K."/>
        </authorList>
    </citation>
    <scope>NUCLEOTIDE SEQUENCE [LARGE SCALE GENOMIC DNA]</scope>
    <source>
        <strain evidence="15">ATCC 14091 / BCRC 22168 / CBS 111 / JCM 3599 / NBRC 0793 / NRRL Y-1031 F-60-10</strain>
    </source>
</reference>
<dbReference type="FunCoup" id="K0KTX4">
    <property type="interactions" value="44"/>
</dbReference>
<sequence>MCSNTEPVRRGRSDSVTSTTSISSVFSSRSSSSSSRPKIYHCDYEGCEKVYSRPSLLTQHQRVHSDARPFQCELCDRAFFRDSHLKAHLLSHSQEKPFKCSTCGKGVNTQQHLKRHEITHTKSFKCDHEGCEESFYKHQQLRHHIQSIHLKTLTCKECDKTFPRPYRLANHMEKHHGASPAYQCTFPGCFNNFKTWSALQLHVKTDHPKLSCNICGKGCVGEEGLRMHMMIHDSETSIKRWKCTECPLDFLKKDELFNHCINDHQFIPAGLKNLFKDEINDPITPPERVQSPLASSAKIQNFISGKNSSVDLLLGTVAKPEKTISCTIKSCSRMFKKDYDLQRHLIWHEKQKERYIKVLNAINDGKEQEQEQQ</sequence>
<dbReference type="InParanoid" id="K0KTX4"/>
<evidence type="ECO:0000256" key="12">
    <source>
        <dbReference type="SAM" id="MobiDB-lite"/>
    </source>
</evidence>
<dbReference type="Gene3D" id="3.30.160.60">
    <property type="entry name" value="Classic Zinc Finger"/>
    <property type="match status" value="6"/>
</dbReference>
<evidence type="ECO:0000313" key="15">
    <source>
        <dbReference type="Proteomes" id="UP000009328"/>
    </source>
</evidence>
<dbReference type="InterPro" id="IPR036236">
    <property type="entry name" value="Znf_C2H2_sf"/>
</dbReference>
<dbReference type="PROSITE" id="PS00028">
    <property type="entry name" value="ZINC_FINGER_C2H2_1"/>
    <property type="match status" value="8"/>
</dbReference>
<keyword evidence="4 11" id="KW-0863">Zinc-finger</keyword>
<dbReference type="GO" id="GO:0008270">
    <property type="term" value="F:zinc ion binding"/>
    <property type="evidence" value="ECO:0007669"/>
    <property type="project" value="UniProtKB-KW"/>
</dbReference>
<evidence type="ECO:0000256" key="9">
    <source>
        <dbReference type="ARBA" id="ARBA00023242"/>
    </source>
</evidence>
<keyword evidence="9" id="KW-0539">Nucleus</keyword>
<proteinExistence type="predicted"/>
<comment type="subcellular location">
    <subcellularLocation>
        <location evidence="1">Nucleus</location>
    </subcellularLocation>
</comment>
<keyword evidence="3" id="KW-0677">Repeat</keyword>
<organism evidence="14 15">
    <name type="scientific">Wickerhamomyces ciferrii (strain ATCC 14091 / BCRC 22168 / CBS 111 / JCM 3599 / NBRC 0793 / NRRL Y-1031 F-60-10)</name>
    <name type="common">Yeast</name>
    <name type="synonym">Pichia ciferrii</name>
    <dbReference type="NCBI Taxonomy" id="1206466"/>
    <lineage>
        <taxon>Eukaryota</taxon>
        <taxon>Fungi</taxon>
        <taxon>Dikarya</taxon>
        <taxon>Ascomycota</taxon>
        <taxon>Saccharomycotina</taxon>
        <taxon>Saccharomycetes</taxon>
        <taxon>Phaffomycetales</taxon>
        <taxon>Wickerhamomycetaceae</taxon>
        <taxon>Wickerhamomyces</taxon>
    </lineage>
</organism>
<evidence type="ECO:0000256" key="7">
    <source>
        <dbReference type="ARBA" id="ARBA00023125"/>
    </source>
</evidence>
<evidence type="ECO:0000256" key="6">
    <source>
        <dbReference type="ARBA" id="ARBA00023015"/>
    </source>
</evidence>
<dbReference type="PANTHER" id="PTHR24394:SF29">
    <property type="entry name" value="MYONEURIN"/>
    <property type="match status" value="1"/>
</dbReference>
<keyword evidence="5" id="KW-0862">Zinc</keyword>
<evidence type="ECO:0000256" key="4">
    <source>
        <dbReference type="ARBA" id="ARBA00022771"/>
    </source>
</evidence>
<dbReference type="Proteomes" id="UP000009328">
    <property type="component" value="Unassembled WGS sequence"/>
</dbReference>
<evidence type="ECO:0000256" key="11">
    <source>
        <dbReference type="PROSITE-ProRule" id="PRU00042"/>
    </source>
</evidence>
<feature type="region of interest" description="Disordered" evidence="12">
    <location>
        <begin position="1"/>
        <end position="21"/>
    </location>
</feature>
<evidence type="ECO:0000313" key="14">
    <source>
        <dbReference type="EMBL" id="CCH45472.1"/>
    </source>
</evidence>
<dbReference type="PROSITE" id="PS50157">
    <property type="entry name" value="ZINC_FINGER_C2H2_2"/>
    <property type="match status" value="7"/>
</dbReference>
<dbReference type="GO" id="GO:0000981">
    <property type="term" value="F:DNA-binding transcription factor activity, RNA polymerase II-specific"/>
    <property type="evidence" value="ECO:0007669"/>
    <property type="project" value="TreeGrafter"/>
</dbReference>
<feature type="domain" description="C2H2-type" evidence="13">
    <location>
        <begin position="153"/>
        <end position="180"/>
    </location>
</feature>
<dbReference type="GO" id="GO:0003677">
    <property type="term" value="F:DNA binding"/>
    <property type="evidence" value="ECO:0007669"/>
    <property type="project" value="UniProtKB-KW"/>
</dbReference>
<keyword evidence="2" id="KW-0479">Metal-binding</keyword>
<dbReference type="FunFam" id="3.30.160.60:FF:000032">
    <property type="entry name" value="Krueppel-like factor 4"/>
    <property type="match status" value="1"/>
</dbReference>
<dbReference type="Pfam" id="PF00096">
    <property type="entry name" value="zf-C2H2"/>
    <property type="match status" value="6"/>
</dbReference>
<keyword evidence="7" id="KW-0238">DNA-binding</keyword>
<dbReference type="SMART" id="SM00355">
    <property type="entry name" value="ZnF_C2H2"/>
    <property type="match status" value="9"/>
</dbReference>
<accession>K0KTX4</accession>
<feature type="domain" description="C2H2-type" evidence="13">
    <location>
        <begin position="324"/>
        <end position="353"/>
    </location>
</feature>
<evidence type="ECO:0000259" key="13">
    <source>
        <dbReference type="PROSITE" id="PS50157"/>
    </source>
</evidence>
<dbReference type="GO" id="GO:0005634">
    <property type="term" value="C:nucleus"/>
    <property type="evidence" value="ECO:0007669"/>
    <property type="project" value="UniProtKB-SubCell"/>
</dbReference>
<dbReference type="FunFam" id="3.30.160.60:FF:002391">
    <property type="entry name" value="Transcription factor IIIA"/>
    <property type="match status" value="1"/>
</dbReference>
<name>K0KTX4_WICCF</name>
<protein>
    <recommendedName>
        <fullName evidence="10">Transcription factor IIIA</fullName>
    </recommendedName>
</protein>
<keyword evidence="8" id="KW-0804">Transcription</keyword>
<comment type="caution">
    <text evidence="14">The sequence shown here is derived from an EMBL/GenBank/DDBJ whole genome shotgun (WGS) entry which is preliminary data.</text>
</comment>
<evidence type="ECO:0000256" key="10">
    <source>
        <dbReference type="ARBA" id="ARBA00040434"/>
    </source>
</evidence>
<dbReference type="SUPFAM" id="SSF57667">
    <property type="entry name" value="beta-beta-alpha zinc fingers"/>
    <property type="match status" value="5"/>
</dbReference>
<gene>
    <name evidence="14" type="ORF">BN7_5054</name>
</gene>
<dbReference type="EMBL" id="CAIF01000197">
    <property type="protein sequence ID" value="CCH45472.1"/>
    <property type="molecule type" value="Genomic_DNA"/>
</dbReference>